<proteinExistence type="predicted"/>
<dbReference type="Gene3D" id="2.60.210.10">
    <property type="entry name" value="Apoptosis, Tumor Necrosis Factor Receptor Associated Protein 2, Chain A"/>
    <property type="match status" value="2"/>
</dbReference>
<accession>A0A9Q0K127</accession>
<name>A0A9Q0K127_9MAGN</name>
<dbReference type="InterPro" id="IPR002083">
    <property type="entry name" value="MATH/TRAF_dom"/>
</dbReference>
<dbReference type="CDD" id="cd00121">
    <property type="entry name" value="MATH"/>
    <property type="match status" value="2"/>
</dbReference>
<dbReference type="PANTHER" id="PTHR46162:SF2">
    <property type="entry name" value="ANKYRIN REPEAT-CONTAINING PROTEIN-RELATED"/>
    <property type="match status" value="1"/>
</dbReference>
<evidence type="ECO:0000313" key="3">
    <source>
        <dbReference type="Proteomes" id="UP001141806"/>
    </source>
</evidence>
<dbReference type="PANTHER" id="PTHR46162">
    <property type="entry name" value="TRAF-LIKE FAMILY PROTEIN"/>
    <property type="match status" value="1"/>
</dbReference>
<dbReference type="OrthoDB" id="1883087at2759"/>
<dbReference type="SMART" id="SM00061">
    <property type="entry name" value="MATH"/>
    <property type="match status" value="2"/>
</dbReference>
<dbReference type="AlphaFoldDB" id="A0A9Q0K127"/>
<keyword evidence="3" id="KW-1185">Reference proteome</keyword>
<dbReference type="EMBL" id="JAMYWD010000010">
    <property type="protein sequence ID" value="KAJ4958025.1"/>
    <property type="molecule type" value="Genomic_DNA"/>
</dbReference>
<organism evidence="2 3">
    <name type="scientific">Protea cynaroides</name>
    <dbReference type="NCBI Taxonomy" id="273540"/>
    <lineage>
        <taxon>Eukaryota</taxon>
        <taxon>Viridiplantae</taxon>
        <taxon>Streptophyta</taxon>
        <taxon>Embryophyta</taxon>
        <taxon>Tracheophyta</taxon>
        <taxon>Spermatophyta</taxon>
        <taxon>Magnoliopsida</taxon>
        <taxon>Proteales</taxon>
        <taxon>Proteaceae</taxon>
        <taxon>Protea</taxon>
    </lineage>
</organism>
<feature type="domain" description="MATH" evidence="1">
    <location>
        <begin position="23"/>
        <end position="158"/>
    </location>
</feature>
<protein>
    <recommendedName>
        <fullName evidence="1">MATH domain-containing protein</fullName>
    </recommendedName>
</protein>
<comment type="caution">
    <text evidence="2">The sequence shown here is derived from an EMBL/GenBank/DDBJ whole genome shotgun (WGS) entry which is preliminary data.</text>
</comment>
<sequence length="314" mass="35914">MTTAEPTTDIHDGVSRTITEDIPAHFTVKIEGFSLLSKASIERYETAEFEAGGYKWKLSLYPNGNKTKNEKDHLSLYLAIADTKTIPHGWEVNVIFRLCLLDQIRDNYLMVQDSRERGRRFHGMKIEWGFDQFISLKSFMDASNGYLIGDTCVFGAEVFVCKERSTGKGECLTMIKDTIATKHIWRIENFSKLDKECHDSKIFIIGDQQWKVQLYPKGKGSGMGNCLSLYLALADPNTLPPGRRFYVEFVLRLMDQLHNKHVYGKASQWFSTSSQEHGWSRFILLSQLYIGFLMKDICIVEVEINVIGTVITLP</sequence>
<dbReference type="Pfam" id="PF22486">
    <property type="entry name" value="MATH_2"/>
    <property type="match status" value="2"/>
</dbReference>
<gene>
    <name evidence="2" type="ORF">NE237_025136</name>
</gene>
<feature type="domain" description="MATH" evidence="1">
    <location>
        <begin position="180"/>
        <end position="304"/>
    </location>
</feature>
<dbReference type="InterPro" id="IPR008974">
    <property type="entry name" value="TRAF-like"/>
</dbReference>
<evidence type="ECO:0000313" key="2">
    <source>
        <dbReference type="EMBL" id="KAJ4958025.1"/>
    </source>
</evidence>
<dbReference type="Proteomes" id="UP001141806">
    <property type="component" value="Unassembled WGS sequence"/>
</dbReference>
<dbReference type="PROSITE" id="PS50144">
    <property type="entry name" value="MATH"/>
    <property type="match status" value="2"/>
</dbReference>
<reference evidence="2" key="1">
    <citation type="journal article" date="2023" name="Plant J.">
        <title>The genome of the king protea, Protea cynaroides.</title>
        <authorList>
            <person name="Chang J."/>
            <person name="Duong T.A."/>
            <person name="Schoeman C."/>
            <person name="Ma X."/>
            <person name="Roodt D."/>
            <person name="Barker N."/>
            <person name="Li Z."/>
            <person name="Van de Peer Y."/>
            <person name="Mizrachi E."/>
        </authorList>
    </citation>
    <scope>NUCLEOTIDE SEQUENCE</scope>
    <source>
        <tissue evidence="2">Young leaves</tissue>
    </source>
</reference>
<dbReference type="SUPFAM" id="SSF49599">
    <property type="entry name" value="TRAF domain-like"/>
    <property type="match status" value="2"/>
</dbReference>
<evidence type="ECO:0000259" key="1">
    <source>
        <dbReference type="PROSITE" id="PS50144"/>
    </source>
</evidence>